<dbReference type="Proteomes" id="UP001582793">
    <property type="component" value="Unassembled WGS sequence"/>
</dbReference>
<feature type="compositionally biased region" description="Pro residues" evidence="1">
    <location>
        <begin position="148"/>
        <end position="162"/>
    </location>
</feature>
<feature type="region of interest" description="Disordered" evidence="1">
    <location>
        <begin position="133"/>
        <end position="213"/>
    </location>
</feature>
<feature type="transmembrane region" description="Helical" evidence="2">
    <location>
        <begin position="52"/>
        <end position="70"/>
    </location>
</feature>
<feature type="compositionally biased region" description="Pro residues" evidence="1">
    <location>
        <begin position="169"/>
        <end position="184"/>
    </location>
</feature>
<keyword evidence="2" id="KW-1133">Transmembrane helix</keyword>
<organism evidence="3 4">
    <name type="scientific">Polymorphospora lycopeni</name>
    <dbReference type="NCBI Taxonomy" id="3140240"/>
    <lineage>
        <taxon>Bacteria</taxon>
        <taxon>Bacillati</taxon>
        <taxon>Actinomycetota</taxon>
        <taxon>Actinomycetes</taxon>
        <taxon>Micromonosporales</taxon>
        <taxon>Micromonosporaceae</taxon>
        <taxon>Polymorphospora</taxon>
    </lineage>
</organism>
<accession>A0ABV5CXJ1</accession>
<feature type="non-terminal residue" evidence="3">
    <location>
        <position position="213"/>
    </location>
</feature>
<evidence type="ECO:0008006" key="5">
    <source>
        <dbReference type="Google" id="ProtNLM"/>
    </source>
</evidence>
<evidence type="ECO:0000313" key="4">
    <source>
        <dbReference type="Proteomes" id="UP001582793"/>
    </source>
</evidence>
<feature type="transmembrane region" description="Helical" evidence="2">
    <location>
        <begin position="79"/>
        <end position="97"/>
    </location>
</feature>
<feature type="compositionally biased region" description="Low complexity" evidence="1">
    <location>
        <begin position="185"/>
        <end position="202"/>
    </location>
</feature>
<feature type="transmembrane region" description="Helical" evidence="2">
    <location>
        <begin position="109"/>
        <end position="126"/>
    </location>
</feature>
<evidence type="ECO:0000256" key="2">
    <source>
        <dbReference type="SAM" id="Phobius"/>
    </source>
</evidence>
<dbReference type="EMBL" id="JBCGDC010000100">
    <property type="protein sequence ID" value="MFB6396615.1"/>
    <property type="molecule type" value="Genomic_DNA"/>
</dbReference>
<proteinExistence type="predicted"/>
<sequence>MRPPTEPDTWLGIRWLLAVGAGLAIGTAALASASRHAAADLGVPPPSTQADLAMFAAWPIASLGLAWRWLPARRRGPRAVVPLAMLLSTLDPVLLANVPHTGDPLRGPLAAGLAAFAVGVLVTAPLRQSIRAVRGEPVAPPTADRRATPPPFRQPPAAPPGPGSRSRPRPAPAGKPGPDPPPGPARSGAPAPEPAEMPAVAPDTPPAARPAPA</sequence>
<feature type="transmembrane region" description="Helical" evidence="2">
    <location>
        <begin position="12"/>
        <end position="32"/>
    </location>
</feature>
<reference evidence="3 4" key="1">
    <citation type="submission" date="2024-04" db="EMBL/GenBank/DDBJ databases">
        <title>Polymorphospora sp. isolated from Baiyangdian Lake in Xiong'an New Area.</title>
        <authorList>
            <person name="Zhang X."/>
            <person name="Liu J."/>
        </authorList>
    </citation>
    <scope>NUCLEOTIDE SEQUENCE [LARGE SCALE GENOMIC DNA]</scope>
    <source>
        <strain evidence="3 4">2-325</strain>
    </source>
</reference>
<protein>
    <recommendedName>
        <fullName evidence="5">DUF2637 domain-containing protein</fullName>
    </recommendedName>
</protein>
<keyword evidence="2" id="KW-0472">Membrane</keyword>
<keyword evidence="2" id="KW-0812">Transmembrane</keyword>
<keyword evidence="4" id="KW-1185">Reference proteome</keyword>
<evidence type="ECO:0000256" key="1">
    <source>
        <dbReference type="SAM" id="MobiDB-lite"/>
    </source>
</evidence>
<comment type="caution">
    <text evidence="3">The sequence shown here is derived from an EMBL/GenBank/DDBJ whole genome shotgun (WGS) entry which is preliminary data.</text>
</comment>
<feature type="compositionally biased region" description="Pro residues" evidence="1">
    <location>
        <begin position="203"/>
        <end position="213"/>
    </location>
</feature>
<gene>
    <name evidence="3" type="ORF">AAFH96_26445</name>
</gene>
<evidence type="ECO:0000313" key="3">
    <source>
        <dbReference type="EMBL" id="MFB6396615.1"/>
    </source>
</evidence>
<name>A0ABV5CXJ1_9ACTN</name>